<dbReference type="InterPro" id="IPR005515">
    <property type="entry name" value="VOMI"/>
</dbReference>
<dbReference type="Ensembl" id="ENSPTRT00000107055.1">
    <property type="protein sequence ID" value="ENSPTRP00000092938.1"/>
    <property type="gene ID" value="ENSPTRG00000008607.5"/>
</dbReference>
<dbReference type="InterPro" id="IPR036706">
    <property type="entry name" value="VOMI_sf"/>
</dbReference>
<feature type="chain" id="PRO_5015082129" evidence="1">
    <location>
        <begin position="27"/>
        <end position="70"/>
    </location>
</feature>
<dbReference type="GeneTree" id="ENSGT00390000009313"/>
<dbReference type="Gene3D" id="2.100.10.20">
    <property type="entry name" value="Vitelline membrane outer layer protein I (VOMI)"/>
    <property type="match status" value="1"/>
</dbReference>
<dbReference type="Proteomes" id="UP000002277">
    <property type="component" value="Chromosome 17"/>
</dbReference>
<accession>A0A2I3TUS7</accession>
<name>A0A2I3TUS7_PANTR</name>
<keyword evidence="1" id="KW-0732">Signal</keyword>
<reference evidence="2 3" key="1">
    <citation type="journal article" date="2005" name="Nature">
        <title>Initial sequence of the chimpanzee genome and comparison with the human genome.</title>
        <authorList>
            <consortium name="Chimpanzee sequencing and analysis consortium"/>
        </authorList>
    </citation>
    <scope>NUCLEOTIDE SEQUENCE [LARGE SCALE GENOMIC DNA]</scope>
</reference>
<evidence type="ECO:0000256" key="1">
    <source>
        <dbReference type="SAM" id="SignalP"/>
    </source>
</evidence>
<feature type="signal peptide" evidence="1">
    <location>
        <begin position="1"/>
        <end position="26"/>
    </location>
</feature>
<organism evidence="2 3">
    <name type="scientific">Pan troglodytes</name>
    <name type="common">Chimpanzee</name>
    <dbReference type="NCBI Taxonomy" id="9598"/>
    <lineage>
        <taxon>Eukaryota</taxon>
        <taxon>Metazoa</taxon>
        <taxon>Chordata</taxon>
        <taxon>Craniata</taxon>
        <taxon>Vertebrata</taxon>
        <taxon>Euteleostomi</taxon>
        <taxon>Mammalia</taxon>
        <taxon>Eutheria</taxon>
        <taxon>Euarchontoglires</taxon>
        <taxon>Primates</taxon>
        <taxon>Haplorrhini</taxon>
        <taxon>Catarrhini</taxon>
        <taxon>Hominidae</taxon>
        <taxon>Pan</taxon>
    </lineage>
</organism>
<sequence>MERGAGAKLLPLPLLLRATGFTCAQADGRNGYTAVIEVTSGGPWGDWAWPEMCPDGFFASGFSLKLGRME</sequence>
<accession>A0A2J8KQT0</accession>
<keyword evidence="3" id="KW-1185">Reference proteome</keyword>
<protein>
    <submittedName>
        <fullName evidence="2">Vitelline membrane outer layer 1 homolog</fullName>
    </submittedName>
</protein>
<dbReference type="Pfam" id="PF03762">
    <property type="entry name" value="VOMI"/>
    <property type="match status" value="1"/>
</dbReference>
<evidence type="ECO:0000313" key="4">
    <source>
        <dbReference type="VGNC" id="VGNC:9775"/>
    </source>
</evidence>
<dbReference type="AlphaFoldDB" id="A0A2I3TUS7"/>
<gene>
    <name evidence="2 4" type="primary">VMO1</name>
</gene>
<evidence type="ECO:0000313" key="2">
    <source>
        <dbReference type="Ensembl" id="ENSPTRP00000092938.1"/>
    </source>
</evidence>
<dbReference type="EMBL" id="AACZ04040180">
    <property type="status" value="NOT_ANNOTATED_CDS"/>
    <property type="molecule type" value="Genomic_DNA"/>
</dbReference>
<dbReference type="Bgee" id="ENSPTRG00000008607">
    <property type="expression patterns" value="Expressed in liver and 11 other cell types or tissues"/>
</dbReference>
<reference evidence="2" key="2">
    <citation type="submission" date="2025-08" db="UniProtKB">
        <authorList>
            <consortium name="Ensembl"/>
        </authorList>
    </citation>
    <scope>IDENTIFICATION</scope>
</reference>
<dbReference type="SUPFAM" id="SSF51092">
    <property type="entry name" value="Vitelline membrane outer protein-I (VMO-I)"/>
    <property type="match status" value="1"/>
</dbReference>
<evidence type="ECO:0000313" key="3">
    <source>
        <dbReference type="Proteomes" id="UP000002277"/>
    </source>
</evidence>
<reference evidence="2" key="3">
    <citation type="submission" date="2025-09" db="UniProtKB">
        <authorList>
            <consortium name="Ensembl"/>
        </authorList>
    </citation>
    <scope>IDENTIFICATION</scope>
</reference>
<proteinExistence type="predicted"/>
<dbReference type="VGNC" id="VGNC:9775">
    <property type="gene designation" value="VMO1"/>
</dbReference>